<evidence type="ECO:0000256" key="1">
    <source>
        <dbReference type="ARBA" id="ARBA00004193"/>
    </source>
</evidence>
<dbReference type="PANTHER" id="PTHR30532:SF21">
    <property type="entry name" value="SIDEROPHORE-BINDING LIPOPROTEIN YFIY-RELATED"/>
    <property type="match status" value="1"/>
</dbReference>
<accession>A0A7W2A817</accession>
<feature type="chain" id="PRO_5038799609" evidence="7">
    <location>
        <begin position="19"/>
        <end position="319"/>
    </location>
</feature>
<dbReference type="GO" id="GO:0030288">
    <property type="term" value="C:outer membrane-bounded periplasmic space"/>
    <property type="evidence" value="ECO:0007669"/>
    <property type="project" value="TreeGrafter"/>
</dbReference>
<proteinExistence type="inferred from homology"/>
<keyword evidence="6" id="KW-0449">Lipoprotein</keyword>
<dbReference type="Pfam" id="PF01497">
    <property type="entry name" value="Peripla_BP_2"/>
    <property type="match status" value="1"/>
</dbReference>
<feature type="signal peptide" evidence="7">
    <location>
        <begin position="1"/>
        <end position="18"/>
    </location>
</feature>
<evidence type="ECO:0000256" key="2">
    <source>
        <dbReference type="ARBA" id="ARBA00008814"/>
    </source>
</evidence>
<dbReference type="GO" id="GO:0005886">
    <property type="term" value="C:plasma membrane"/>
    <property type="evidence" value="ECO:0007669"/>
    <property type="project" value="UniProtKB-SubCell"/>
</dbReference>
<dbReference type="CDD" id="cd01146">
    <property type="entry name" value="FhuD"/>
    <property type="match status" value="1"/>
</dbReference>
<evidence type="ECO:0000313" key="9">
    <source>
        <dbReference type="EMBL" id="MBA4493699.1"/>
    </source>
</evidence>
<evidence type="ECO:0000256" key="5">
    <source>
        <dbReference type="ARBA" id="ARBA00023139"/>
    </source>
</evidence>
<dbReference type="Gene3D" id="3.40.50.1980">
    <property type="entry name" value="Nitrogenase molybdenum iron protein domain"/>
    <property type="match status" value="2"/>
</dbReference>
<gene>
    <name evidence="9" type="ORF">H1191_05205</name>
</gene>
<dbReference type="InterPro" id="IPR002491">
    <property type="entry name" value="ABC_transptr_periplasmic_BD"/>
</dbReference>
<dbReference type="EMBL" id="JACEIQ010000003">
    <property type="protein sequence ID" value="MBA4493699.1"/>
    <property type="molecule type" value="Genomic_DNA"/>
</dbReference>
<dbReference type="InterPro" id="IPR051313">
    <property type="entry name" value="Bact_iron-sidero_bind"/>
</dbReference>
<comment type="caution">
    <text evidence="9">The sequence shown here is derived from an EMBL/GenBank/DDBJ whole genome shotgun (WGS) entry which is preliminary data.</text>
</comment>
<dbReference type="RefSeq" id="WP_181750936.1">
    <property type="nucleotide sequence ID" value="NZ_JACEIQ010000003.1"/>
</dbReference>
<keyword evidence="10" id="KW-1185">Reference proteome</keyword>
<feature type="domain" description="Fe/B12 periplasmic-binding" evidence="8">
    <location>
        <begin position="55"/>
        <end position="316"/>
    </location>
</feature>
<keyword evidence="3" id="KW-0813">Transport</keyword>
<protein>
    <submittedName>
        <fullName evidence="9">Iron-siderophore ABC transporter substrate-binding protein</fullName>
    </submittedName>
</protein>
<dbReference type="GO" id="GO:1901678">
    <property type="term" value="P:iron coordination entity transport"/>
    <property type="evidence" value="ECO:0007669"/>
    <property type="project" value="UniProtKB-ARBA"/>
</dbReference>
<dbReference type="FunFam" id="3.40.50.1980:FF:000018">
    <property type="entry name" value="Iron(III) dicitrate-binding periplasmic protein"/>
    <property type="match status" value="1"/>
</dbReference>
<dbReference type="Proteomes" id="UP000535491">
    <property type="component" value="Unassembled WGS sequence"/>
</dbReference>
<dbReference type="PROSITE" id="PS51257">
    <property type="entry name" value="PROKAR_LIPOPROTEIN"/>
    <property type="match status" value="1"/>
</dbReference>
<keyword evidence="4 7" id="KW-0732">Signal</keyword>
<dbReference type="PROSITE" id="PS50983">
    <property type="entry name" value="FE_B12_PBP"/>
    <property type="match status" value="1"/>
</dbReference>
<evidence type="ECO:0000256" key="6">
    <source>
        <dbReference type="ARBA" id="ARBA00023288"/>
    </source>
</evidence>
<dbReference type="PANTHER" id="PTHR30532">
    <property type="entry name" value="IRON III DICITRATE-BINDING PERIPLASMIC PROTEIN"/>
    <property type="match status" value="1"/>
</dbReference>
<sequence length="319" mass="35880">MRKSLFFFLCLISMITLVAVGCSKPAADQGAEQTGKTRTIEHAMGKTEVPEHPKRVVILTNEGTEALLALGVKPVGAVKSFTGNPWYKHLENELQGVKVVGDEHQPNLETIASLNPDLIIGNKMRQEKVYEQLSAIAPTVFAEELRGDWKVNFKLYAKALNKEAEGQKVLAAYDQKVKQVKENAGDLLKQKVSIVRFLAGKTRIYQLDSFSGTILKDIGFARPELQNKNEFAIEVTKERIPDMDGDILFYFTYETGDNNGNKQEQEWTRDPLWKNLNAVKNNRAFKVDDVIWNTAGGVKAANLMLDELNDYINKFKQQS</sequence>
<comment type="similarity">
    <text evidence="2">Belongs to the bacterial solute-binding protein 8 family.</text>
</comment>
<evidence type="ECO:0000313" key="10">
    <source>
        <dbReference type="Proteomes" id="UP000535491"/>
    </source>
</evidence>
<evidence type="ECO:0000256" key="4">
    <source>
        <dbReference type="ARBA" id="ARBA00022729"/>
    </source>
</evidence>
<dbReference type="FunFam" id="3.40.50.1980:FF:000003">
    <property type="entry name" value="Iron ABC transporter substrate-binding protein"/>
    <property type="match status" value="1"/>
</dbReference>
<name>A0A7W2A817_9BACL</name>
<organism evidence="9 10">
    <name type="scientific">Paenactinomyces guangxiensis</name>
    <dbReference type="NCBI Taxonomy" id="1490290"/>
    <lineage>
        <taxon>Bacteria</taxon>
        <taxon>Bacillati</taxon>
        <taxon>Bacillota</taxon>
        <taxon>Bacilli</taxon>
        <taxon>Bacillales</taxon>
        <taxon>Thermoactinomycetaceae</taxon>
        <taxon>Paenactinomyces</taxon>
    </lineage>
</organism>
<evidence type="ECO:0000256" key="7">
    <source>
        <dbReference type="SAM" id="SignalP"/>
    </source>
</evidence>
<dbReference type="AlphaFoldDB" id="A0A7W2A817"/>
<reference evidence="9 10" key="1">
    <citation type="submission" date="2020-07" db="EMBL/GenBank/DDBJ databases">
        <authorList>
            <person name="Feng H."/>
        </authorList>
    </citation>
    <scope>NUCLEOTIDE SEQUENCE [LARGE SCALE GENOMIC DNA]</scope>
    <source>
        <strain evidence="10">s-10</strain>
    </source>
</reference>
<comment type="subcellular location">
    <subcellularLocation>
        <location evidence="1">Cell membrane</location>
        <topology evidence="1">Lipid-anchor</topology>
    </subcellularLocation>
</comment>
<keyword evidence="5" id="KW-0564">Palmitate</keyword>
<evidence type="ECO:0000256" key="3">
    <source>
        <dbReference type="ARBA" id="ARBA00022448"/>
    </source>
</evidence>
<dbReference type="SUPFAM" id="SSF53807">
    <property type="entry name" value="Helical backbone' metal receptor"/>
    <property type="match status" value="1"/>
</dbReference>
<evidence type="ECO:0000259" key="8">
    <source>
        <dbReference type="PROSITE" id="PS50983"/>
    </source>
</evidence>